<protein>
    <submittedName>
        <fullName evidence="1">Uncharacterized protein</fullName>
    </submittedName>
</protein>
<name>A0ABT2YPV1_9GAMM</name>
<evidence type="ECO:0000313" key="2">
    <source>
        <dbReference type="Proteomes" id="UP001209713"/>
    </source>
</evidence>
<dbReference type="EMBL" id="JAOVZB010000001">
    <property type="protein sequence ID" value="MCV2401729.1"/>
    <property type="molecule type" value="Genomic_DNA"/>
</dbReference>
<keyword evidence="2" id="KW-1185">Reference proteome</keyword>
<evidence type="ECO:0000313" key="1">
    <source>
        <dbReference type="EMBL" id="MCV2401729.1"/>
    </source>
</evidence>
<gene>
    <name evidence="1" type="ORF">OFY17_02415</name>
</gene>
<sequence length="219" mass="25161">MFKNKLVIKSCVLVCSVLIAFLLEPLKKLSYDDSEERDQFQELVGEAQEKYPDDNEIVALTKLAEEKSSNYFESNASLRDKQAKAADIFFGYYLINVKAREDFCKGIGIDISHFTYLFKASVNREFLIAKAIRKYTPYEINQLYIQSRPSIDALVKKDMESLSSRNNLSIKDGCRYLINKGKDIVEFIHISNVNPNVYEVLIEAEKESASLSQRGRRTK</sequence>
<comment type="caution">
    <text evidence="1">The sequence shown here is derived from an EMBL/GenBank/DDBJ whole genome shotgun (WGS) entry which is preliminary data.</text>
</comment>
<reference evidence="1 2" key="1">
    <citation type="submission" date="2022-10" db="EMBL/GenBank/DDBJ databases">
        <title>Marinomonas transparenta sp. nov. and Marinomonas sargassi sp. nov., isolated from marine alga (Sargassum natans (L.) Gaillon).</title>
        <authorList>
            <person name="Wang Y."/>
        </authorList>
    </citation>
    <scope>NUCLEOTIDE SEQUENCE [LARGE SCALE GENOMIC DNA]</scope>
    <source>
        <strain evidence="1 2">C2222</strain>
    </source>
</reference>
<proteinExistence type="predicted"/>
<dbReference type="RefSeq" id="WP_263529103.1">
    <property type="nucleotide sequence ID" value="NZ_JAOVZB010000001.1"/>
</dbReference>
<organism evidence="1 2">
    <name type="scientific">Marinomonas sargassi</name>
    <dbReference type="NCBI Taxonomy" id="2984494"/>
    <lineage>
        <taxon>Bacteria</taxon>
        <taxon>Pseudomonadati</taxon>
        <taxon>Pseudomonadota</taxon>
        <taxon>Gammaproteobacteria</taxon>
        <taxon>Oceanospirillales</taxon>
        <taxon>Oceanospirillaceae</taxon>
        <taxon>Marinomonas</taxon>
    </lineage>
</organism>
<accession>A0ABT2YPV1</accession>
<dbReference type="Proteomes" id="UP001209713">
    <property type="component" value="Unassembled WGS sequence"/>
</dbReference>